<keyword evidence="2" id="KW-1185">Reference proteome</keyword>
<dbReference type="OrthoDB" id="7211176at2759"/>
<gene>
    <name evidence="3" type="primary">LOC118269854</name>
</gene>
<protein>
    <submittedName>
        <fullName evidence="3">Uncharacterized protein LOC118269854</fullName>
    </submittedName>
</protein>
<evidence type="ECO:0000313" key="2">
    <source>
        <dbReference type="Proteomes" id="UP000829999"/>
    </source>
</evidence>
<feature type="signal peptide" evidence="1">
    <location>
        <begin position="1"/>
        <end position="19"/>
    </location>
</feature>
<evidence type="ECO:0000256" key="1">
    <source>
        <dbReference type="SAM" id="SignalP"/>
    </source>
</evidence>
<dbReference type="RefSeq" id="XP_035441083.1">
    <property type="nucleotide sequence ID" value="XM_035585190.1"/>
</dbReference>
<dbReference type="Proteomes" id="UP000829999">
    <property type="component" value="Chromosome 30"/>
</dbReference>
<sequence>MRRFTSILLFLAVSTCVTCSLITDRLTKDILLPDAELEDNSAPEATPIEVPQPNSFTENAGCAKVGEFCMNHKDCCSNACHGYLKRCVSARELVEEEQLS</sequence>
<feature type="chain" id="PRO_5040360338" evidence="1">
    <location>
        <begin position="20"/>
        <end position="100"/>
    </location>
</feature>
<name>A0A9R0D625_SPOFR</name>
<dbReference type="GeneID" id="118269854"/>
<reference evidence="3" key="1">
    <citation type="submission" date="2025-08" db="UniProtKB">
        <authorList>
            <consortium name="RefSeq"/>
        </authorList>
    </citation>
    <scope>IDENTIFICATION</scope>
    <source>
        <tissue evidence="3">Whole larval tissue</tissue>
    </source>
</reference>
<organism evidence="2 3">
    <name type="scientific">Spodoptera frugiperda</name>
    <name type="common">Fall armyworm</name>
    <dbReference type="NCBI Taxonomy" id="7108"/>
    <lineage>
        <taxon>Eukaryota</taxon>
        <taxon>Metazoa</taxon>
        <taxon>Ecdysozoa</taxon>
        <taxon>Arthropoda</taxon>
        <taxon>Hexapoda</taxon>
        <taxon>Insecta</taxon>
        <taxon>Pterygota</taxon>
        <taxon>Neoptera</taxon>
        <taxon>Endopterygota</taxon>
        <taxon>Lepidoptera</taxon>
        <taxon>Glossata</taxon>
        <taxon>Ditrysia</taxon>
        <taxon>Noctuoidea</taxon>
        <taxon>Noctuidae</taxon>
        <taxon>Amphipyrinae</taxon>
        <taxon>Spodoptera</taxon>
    </lineage>
</organism>
<dbReference type="AlphaFoldDB" id="A0A9R0D625"/>
<accession>A0A9R0D625</accession>
<keyword evidence="1" id="KW-0732">Signal</keyword>
<proteinExistence type="predicted"/>
<evidence type="ECO:0000313" key="3">
    <source>
        <dbReference type="RefSeq" id="XP_035441083.1"/>
    </source>
</evidence>